<keyword evidence="6 9" id="KW-0408">Iron</keyword>
<evidence type="ECO:0000256" key="7">
    <source>
        <dbReference type="ARBA" id="ARBA00023211"/>
    </source>
</evidence>
<evidence type="ECO:0000256" key="1">
    <source>
        <dbReference type="ARBA" id="ARBA00001794"/>
    </source>
</evidence>
<dbReference type="STRING" id="197461.A3843_14095"/>
<evidence type="ECO:0000256" key="9">
    <source>
        <dbReference type="HAMAP-Rule" id="MF_00106"/>
    </source>
</evidence>
<dbReference type="SUPFAM" id="SSF51658">
    <property type="entry name" value="Xylose isomerase-like"/>
    <property type="match status" value="1"/>
</dbReference>
<dbReference type="PANTHER" id="PTHR30387">
    <property type="entry name" value="MANNONATE DEHYDRATASE"/>
    <property type="match status" value="1"/>
</dbReference>
<dbReference type="Pfam" id="PF03786">
    <property type="entry name" value="UxuA"/>
    <property type="match status" value="1"/>
</dbReference>
<dbReference type="AlphaFoldDB" id="A0A1U7JF37"/>
<dbReference type="NCBIfam" id="NF003027">
    <property type="entry name" value="PRK03906.1"/>
    <property type="match status" value="1"/>
</dbReference>
<gene>
    <name evidence="9" type="primary">uxuA</name>
    <name evidence="10" type="ORF">A3843_14095</name>
</gene>
<dbReference type="GO" id="GO:0030145">
    <property type="term" value="F:manganese ion binding"/>
    <property type="evidence" value="ECO:0007669"/>
    <property type="project" value="TreeGrafter"/>
</dbReference>
<dbReference type="GO" id="GO:0042840">
    <property type="term" value="P:D-glucuronate catabolic process"/>
    <property type="evidence" value="ECO:0007669"/>
    <property type="project" value="TreeGrafter"/>
</dbReference>
<dbReference type="Gene3D" id="3.20.20.150">
    <property type="entry name" value="Divalent-metal-dependent TIM barrel enzymes"/>
    <property type="match status" value="1"/>
</dbReference>
<dbReference type="PIRSF" id="PIRSF016049">
    <property type="entry name" value="Man_dehyd"/>
    <property type="match status" value="1"/>
</dbReference>
<dbReference type="GO" id="GO:0008198">
    <property type="term" value="F:ferrous iron binding"/>
    <property type="evidence" value="ECO:0007669"/>
    <property type="project" value="TreeGrafter"/>
</dbReference>
<dbReference type="PANTHER" id="PTHR30387:SF2">
    <property type="entry name" value="MANNONATE DEHYDRATASE"/>
    <property type="match status" value="1"/>
</dbReference>
<evidence type="ECO:0000256" key="8">
    <source>
        <dbReference type="ARBA" id="ARBA00023239"/>
    </source>
</evidence>
<accession>A0A1U7JF37</accession>
<dbReference type="InterPro" id="IPR004628">
    <property type="entry name" value="Man_deHydtase"/>
</dbReference>
<evidence type="ECO:0000313" key="10">
    <source>
        <dbReference type="EMBL" id="OKL43353.1"/>
    </source>
</evidence>
<comment type="pathway">
    <text evidence="3 9">Carbohydrate metabolism; pentose and glucuronate interconversion.</text>
</comment>
<keyword evidence="8 9" id="KW-0456">Lyase</keyword>
<evidence type="ECO:0000256" key="6">
    <source>
        <dbReference type="ARBA" id="ARBA00023004"/>
    </source>
</evidence>
<proteinExistence type="inferred from homology"/>
<evidence type="ECO:0000256" key="3">
    <source>
        <dbReference type="ARBA" id="ARBA00004892"/>
    </source>
</evidence>
<organism evidence="10 11">
    <name type="scientific">Pseudovibrio exalbescens</name>
    <dbReference type="NCBI Taxonomy" id="197461"/>
    <lineage>
        <taxon>Bacteria</taxon>
        <taxon>Pseudomonadati</taxon>
        <taxon>Pseudomonadota</taxon>
        <taxon>Alphaproteobacteria</taxon>
        <taxon>Hyphomicrobiales</taxon>
        <taxon>Stappiaceae</taxon>
        <taxon>Pseudovibrio</taxon>
    </lineage>
</organism>
<evidence type="ECO:0000256" key="5">
    <source>
        <dbReference type="ARBA" id="ARBA00012927"/>
    </source>
</evidence>
<dbReference type="NCBIfam" id="TIGR00695">
    <property type="entry name" value="uxuA"/>
    <property type="match status" value="1"/>
</dbReference>
<evidence type="ECO:0000256" key="2">
    <source>
        <dbReference type="ARBA" id="ARBA00002713"/>
    </source>
</evidence>
<sequence length="403" mass="45343">MRATWRWFGPRDLCTMANVRQVGAKAVVSALHHIPDGELLTSEEIENRQNEVRFLPDGTASGLEWEIIESLPVSEDIKRQSGAWRAHIQNYKASLANLANAGIKTVCYNFMPILDWTRTNLRHELPNGATCMRFDLDDFAAYDLFVLQRSGAENDYPENVRERAKQRYFSFSNGEIELLSSSIMCGLPGAKRQKVEDVLDALSLYKNINEDLLRKHLIDFLSEVIPTAERLGMKMACHPDDPPFPLLGLPRITSTESHYKTMLEAVNSPANGMALCTGSLGVRSDNDLPGMIDRLGDKLHFLHIRNVVSEETIAASEPQRLHNFYESEHLTGNVDLVALIKAALAEEKRRRDRGEEHWEIPFRPDHGLDILDDIGRGTQPGYPTIGRMKGLSEINGIIYASAH</sequence>
<dbReference type="GO" id="GO:0008927">
    <property type="term" value="F:mannonate dehydratase activity"/>
    <property type="evidence" value="ECO:0007669"/>
    <property type="project" value="UniProtKB-UniRule"/>
</dbReference>
<keyword evidence="7 9" id="KW-0464">Manganese</keyword>
<evidence type="ECO:0000313" key="11">
    <source>
        <dbReference type="Proteomes" id="UP000185783"/>
    </source>
</evidence>
<dbReference type="EMBL" id="LVVZ01000020">
    <property type="protein sequence ID" value="OKL43353.1"/>
    <property type="molecule type" value="Genomic_DNA"/>
</dbReference>
<dbReference type="RefSeq" id="WP_028481715.1">
    <property type="nucleotide sequence ID" value="NZ_LVVZ01000020.1"/>
</dbReference>
<reference evidence="10 11" key="1">
    <citation type="submission" date="2016-03" db="EMBL/GenBank/DDBJ databases">
        <title>Genome sequence of Nesiotobacter sp. nov., a moderately halophilic alphaproteobacterium isolated from the Yellow Sea, China.</title>
        <authorList>
            <person name="Zhang G."/>
            <person name="Zhang R."/>
        </authorList>
    </citation>
    <scope>NUCLEOTIDE SEQUENCE [LARGE SCALE GENOMIC DNA]</scope>
    <source>
        <strain evidence="10 11">WB1-6</strain>
    </source>
</reference>
<dbReference type="UniPathway" id="UPA00246"/>
<dbReference type="EC" id="4.2.1.8" evidence="5 9"/>
<comment type="function">
    <text evidence="2 9">Catalyzes the dehydration of D-mannonate.</text>
</comment>
<comment type="catalytic activity">
    <reaction evidence="1 9">
        <text>D-mannonate = 2-dehydro-3-deoxy-D-gluconate + H2O</text>
        <dbReference type="Rhea" id="RHEA:20097"/>
        <dbReference type="ChEBI" id="CHEBI:15377"/>
        <dbReference type="ChEBI" id="CHEBI:17767"/>
        <dbReference type="ChEBI" id="CHEBI:57990"/>
        <dbReference type="EC" id="4.2.1.8"/>
    </reaction>
</comment>
<protein>
    <recommendedName>
        <fullName evidence="5 9">Mannonate dehydratase</fullName>
        <ecNumber evidence="5 9">4.2.1.8</ecNumber>
    </recommendedName>
    <alternativeName>
        <fullName evidence="9">D-mannonate hydro-lyase</fullName>
    </alternativeName>
</protein>
<comment type="cofactor">
    <cofactor evidence="9">
        <name>Fe(2+)</name>
        <dbReference type="ChEBI" id="CHEBI:29033"/>
    </cofactor>
    <cofactor evidence="9">
        <name>Mn(2+)</name>
        <dbReference type="ChEBI" id="CHEBI:29035"/>
    </cofactor>
</comment>
<dbReference type="InterPro" id="IPR036237">
    <property type="entry name" value="Xyl_isomerase-like_sf"/>
</dbReference>
<dbReference type="HAMAP" id="MF_00106">
    <property type="entry name" value="UxuA"/>
    <property type="match status" value="1"/>
</dbReference>
<name>A0A1U7JF37_9HYPH</name>
<dbReference type="Proteomes" id="UP000185783">
    <property type="component" value="Unassembled WGS sequence"/>
</dbReference>
<keyword evidence="11" id="KW-1185">Reference proteome</keyword>
<evidence type="ECO:0000256" key="4">
    <source>
        <dbReference type="ARBA" id="ARBA00007389"/>
    </source>
</evidence>
<comment type="caution">
    <text evidence="10">The sequence shown here is derived from an EMBL/GenBank/DDBJ whole genome shotgun (WGS) entry which is preliminary data.</text>
</comment>
<comment type="similarity">
    <text evidence="4 9">Belongs to the mannonate dehydratase family.</text>
</comment>